<accession>A0A1B3ZGI5</accession>
<evidence type="ECO:0000259" key="8">
    <source>
        <dbReference type="Pfam" id="PF07715"/>
    </source>
</evidence>
<feature type="signal peptide" evidence="6">
    <location>
        <begin position="1"/>
        <end position="24"/>
    </location>
</feature>
<evidence type="ECO:0000313" key="10">
    <source>
        <dbReference type="Proteomes" id="UP000094256"/>
    </source>
</evidence>
<sequence length="967" mass="104277">MVFHRAILCSASLLALLAVDPAFAQTGTQSTPPSDGGTTAAAGDTTATPTDQTLDASEPQGDEIVVKGVRASIVGALNTRKNSTQIVDSIVAEDVGKLPDNNVIEALQRVTGIQVTNRSGGEAAGISIRGLPDALTTLNGRNIFTAAVQSFSLQDISANLIKSVDVYKTRAADQIETGLAGQVDVKTRRPFDFDGFALSGLARGIYNQQADSYNPNVALLVSDRWETGIGDIGVLVNGSYIKTNYRDMTTTAGALVPFATMNPAAGTGLDPFQRIFPAGQDPITGQFVVSPGLGAWQVGTDTGLATAPGSSMLVNGVSTPYVLSRDAVFNQDLYGQRERPSANIAIQWAPNSSSVYTAEAFYSGFRGNTFNSMQFSFVDFWAGAQAPTLYDGTNIVKSRVANKVYGFNSADYTQNKTDSFVYALNGKWDVAGGRGKIVADIAYQTSTYNTAFIAMRTDRTADQIKVDFNAGGGIPSFHFNDDSLLTKPATWNVAQLYDNAERDHGSAITATLDGEYTWDEGFLRRIKGGWRIDDRKAAVATRTQDALGLGVPLSTLGAGTTFTNSGFFDGRADVPTSWVLPSGYWVYANADKVRSLYGLKTSGQLSLGQVFTNDEVTMSAYVMADGELSLFGRPLQIEGGVRFVTVDTNSQFFNRLNNFAETDTSTATTKFLPSATLRYEITNKLRLRFNFGETLRRPDYTALNPNYTLTGDLTGLGYGSGTAGTANLRPTQSKNYDVALEWYFDRDSAITVTGFRREIDGLVVPVTQRETILNNGIVAGATNSFAITRPLNASNGVLKGVEVGLTYFPHYLPGPLDGLGFVGSVTVLDSSQNIPQYNTTTGELIGQFQSAFFGVSKFSYNATLAYDKGPIGARVSYVWRKEFLANNEARLFANPIGVWRTPEKSLDVQLTYNLTKRLGVTFDATNLTNSTQQTYYKFGGSGGPEKFNLGTLLLARTFALGVRYGFR</sequence>
<dbReference type="RefSeq" id="WP_069207061.1">
    <property type="nucleotide sequence ID" value="NZ_CP014168.1"/>
</dbReference>
<dbReference type="KEGG" id="span:AWL63_05195"/>
<proteinExistence type="inferred from homology"/>
<gene>
    <name evidence="9" type="ORF">AWL63_05195</name>
</gene>
<dbReference type="InterPro" id="IPR037066">
    <property type="entry name" value="Plug_dom_sf"/>
</dbReference>
<dbReference type="InterPro" id="IPR012910">
    <property type="entry name" value="Plug_dom"/>
</dbReference>
<keyword evidence="9" id="KW-0675">Receptor</keyword>
<dbReference type="Gene3D" id="2.170.130.10">
    <property type="entry name" value="TonB-dependent receptor, plug domain"/>
    <property type="match status" value="1"/>
</dbReference>
<dbReference type="Pfam" id="PF00593">
    <property type="entry name" value="TonB_dep_Rec_b-barrel"/>
    <property type="match status" value="1"/>
</dbReference>
<dbReference type="Proteomes" id="UP000094256">
    <property type="component" value="Chromosome"/>
</dbReference>
<dbReference type="InterPro" id="IPR036942">
    <property type="entry name" value="Beta-barrel_TonB_sf"/>
</dbReference>
<name>A0A1B3ZGI5_9SPHN</name>
<dbReference type="AlphaFoldDB" id="A0A1B3ZGI5"/>
<feature type="domain" description="TonB-dependent receptor-like beta-barrel" evidence="7">
    <location>
        <begin position="472"/>
        <end position="927"/>
    </location>
</feature>
<feature type="region of interest" description="Disordered" evidence="5">
    <location>
        <begin position="27"/>
        <end position="60"/>
    </location>
</feature>
<keyword evidence="2 4" id="KW-0472">Membrane</keyword>
<comment type="subcellular location">
    <subcellularLocation>
        <location evidence="1 4">Cell outer membrane</location>
    </subcellularLocation>
</comment>
<dbReference type="InterPro" id="IPR000531">
    <property type="entry name" value="Beta-barrel_TonB"/>
</dbReference>
<dbReference type="Pfam" id="PF07715">
    <property type="entry name" value="Plug"/>
    <property type="match status" value="1"/>
</dbReference>
<keyword evidence="3" id="KW-0998">Cell outer membrane</keyword>
<dbReference type="PANTHER" id="PTHR40980">
    <property type="entry name" value="PLUG DOMAIN-CONTAINING PROTEIN"/>
    <property type="match status" value="1"/>
</dbReference>
<feature type="chain" id="PRO_5008556448" evidence="6">
    <location>
        <begin position="25"/>
        <end position="967"/>
    </location>
</feature>
<evidence type="ECO:0000256" key="3">
    <source>
        <dbReference type="ARBA" id="ARBA00023237"/>
    </source>
</evidence>
<feature type="compositionally biased region" description="Low complexity" evidence="5">
    <location>
        <begin position="31"/>
        <end position="51"/>
    </location>
</feature>
<comment type="similarity">
    <text evidence="4">Belongs to the TonB-dependent receptor family.</text>
</comment>
<dbReference type="STRING" id="1560345.AWL63_05195"/>
<evidence type="ECO:0000256" key="6">
    <source>
        <dbReference type="SAM" id="SignalP"/>
    </source>
</evidence>
<keyword evidence="4" id="KW-0798">TonB box</keyword>
<dbReference type="GO" id="GO:0009279">
    <property type="term" value="C:cell outer membrane"/>
    <property type="evidence" value="ECO:0007669"/>
    <property type="project" value="UniProtKB-SubCell"/>
</dbReference>
<organism evidence="9 10">
    <name type="scientific">Sphingomonas panacis</name>
    <dbReference type="NCBI Taxonomy" id="1560345"/>
    <lineage>
        <taxon>Bacteria</taxon>
        <taxon>Pseudomonadati</taxon>
        <taxon>Pseudomonadota</taxon>
        <taxon>Alphaproteobacteria</taxon>
        <taxon>Sphingomonadales</taxon>
        <taxon>Sphingomonadaceae</taxon>
        <taxon>Sphingomonas</taxon>
    </lineage>
</organism>
<dbReference type="OrthoDB" id="5476657at2"/>
<evidence type="ECO:0000313" key="9">
    <source>
        <dbReference type="EMBL" id="AOH86541.1"/>
    </source>
</evidence>
<dbReference type="InterPro" id="IPR010104">
    <property type="entry name" value="TonB_rcpt_bac"/>
</dbReference>
<keyword evidence="6" id="KW-0732">Signal</keyword>
<evidence type="ECO:0000256" key="1">
    <source>
        <dbReference type="ARBA" id="ARBA00004442"/>
    </source>
</evidence>
<evidence type="ECO:0000256" key="2">
    <source>
        <dbReference type="ARBA" id="ARBA00023136"/>
    </source>
</evidence>
<evidence type="ECO:0000256" key="5">
    <source>
        <dbReference type="SAM" id="MobiDB-lite"/>
    </source>
</evidence>
<dbReference type="EMBL" id="CP014168">
    <property type="protein sequence ID" value="AOH86541.1"/>
    <property type="molecule type" value="Genomic_DNA"/>
</dbReference>
<dbReference type="NCBIfam" id="TIGR01782">
    <property type="entry name" value="TonB-Xanth-Caul"/>
    <property type="match status" value="1"/>
</dbReference>
<keyword evidence="10" id="KW-1185">Reference proteome</keyword>
<protein>
    <submittedName>
        <fullName evidence="9">TonB-dependent receptor</fullName>
    </submittedName>
</protein>
<feature type="domain" description="TonB-dependent receptor plug" evidence="8">
    <location>
        <begin position="81"/>
        <end position="172"/>
    </location>
</feature>
<dbReference type="Gene3D" id="2.40.170.20">
    <property type="entry name" value="TonB-dependent receptor, beta-barrel domain"/>
    <property type="match status" value="1"/>
</dbReference>
<dbReference type="SUPFAM" id="SSF56935">
    <property type="entry name" value="Porins"/>
    <property type="match status" value="1"/>
</dbReference>
<dbReference type="PANTHER" id="PTHR40980:SF3">
    <property type="entry name" value="TONB-DEPENDENT RECEPTOR-LIKE BETA-BARREL DOMAIN-CONTAINING PROTEIN"/>
    <property type="match status" value="1"/>
</dbReference>
<evidence type="ECO:0000256" key="4">
    <source>
        <dbReference type="RuleBase" id="RU003357"/>
    </source>
</evidence>
<evidence type="ECO:0000259" key="7">
    <source>
        <dbReference type="Pfam" id="PF00593"/>
    </source>
</evidence>
<reference evidence="9 10" key="1">
    <citation type="submission" date="2016-01" db="EMBL/GenBank/DDBJ databases">
        <title>Complete genome and mega plasmid sequence of Sphingomonas panacis DCY99 elicits systemic resistance in rice to Xanthomonas oryzae.</title>
        <authorList>
            <person name="Kim Y.J."/>
            <person name="Yang D.C."/>
            <person name="Sing P."/>
        </authorList>
    </citation>
    <scope>NUCLEOTIDE SEQUENCE [LARGE SCALE GENOMIC DNA]</scope>
    <source>
        <strain evidence="9 10">DCY99</strain>
    </source>
</reference>